<organism evidence="15 16">
    <name type="scientific">Candidatus Shapirobacteria bacterium CG09_land_8_20_14_0_10_39_12</name>
    <dbReference type="NCBI Taxonomy" id="1974885"/>
    <lineage>
        <taxon>Bacteria</taxon>
        <taxon>Candidatus Shapironibacteriota</taxon>
    </lineage>
</organism>
<proteinExistence type="inferred from homology"/>
<dbReference type="PANTHER" id="PTHR11817">
    <property type="entry name" value="PYRUVATE KINASE"/>
    <property type="match status" value="1"/>
</dbReference>
<dbReference type="InterPro" id="IPR001697">
    <property type="entry name" value="Pyr_Knase"/>
</dbReference>
<dbReference type="Proteomes" id="UP000230775">
    <property type="component" value="Unassembled WGS sequence"/>
</dbReference>
<name>A0A2H0WQB5_9BACT</name>
<evidence type="ECO:0000256" key="11">
    <source>
        <dbReference type="ARBA" id="ARBA00023152"/>
    </source>
</evidence>
<evidence type="ECO:0000256" key="4">
    <source>
        <dbReference type="ARBA" id="ARBA00012142"/>
    </source>
</evidence>
<dbReference type="Gene3D" id="3.20.20.60">
    <property type="entry name" value="Phosphoenolpyruvate-binding domains"/>
    <property type="match status" value="2"/>
</dbReference>
<evidence type="ECO:0000256" key="3">
    <source>
        <dbReference type="ARBA" id="ARBA00008663"/>
    </source>
</evidence>
<comment type="catalytic activity">
    <reaction evidence="13">
        <text>pyruvate + ATP = phosphoenolpyruvate + ADP + H(+)</text>
        <dbReference type="Rhea" id="RHEA:18157"/>
        <dbReference type="ChEBI" id="CHEBI:15361"/>
        <dbReference type="ChEBI" id="CHEBI:15378"/>
        <dbReference type="ChEBI" id="CHEBI:30616"/>
        <dbReference type="ChEBI" id="CHEBI:58702"/>
        <dbReference type="ChEBI" id="CHEBI:456216"/>
        <dbReference type="EC" id="2.7.1.40"/>
    </reaction>
</comment>
<feature type="domain" description="Pyruvate kinase barrel" evidence="14">
    <location>
        <begin position="68"/>
        <end position="212"/>
    </location>
</feature>
<sequence>MQTKIIATIGPASLDFEVFQKMVDNGIDFIRINSAYGDSSQYDKILDNLKKAKKEKEIKVIFDIKTLKTLDYFLKNSLEIIALSFTESKEQIQEVLKIAPNAKIIAKIESKSGIEKFDEILDSGWGVMVARGDLGEAVPLEQIPCLQKSLTLKTINKKKFLIVATEMLLSMVENPEPTRAEVSDVANAIYDRASAVMLSEETTIGKYPVEAVDYMRKIIFHTESCIF</sequence>
<evidence type="ECO:0000256" key="6">
    <source>
        <dbReference type="ARBA" id="ARBA00022723"/>
    </source>
</evidence>
<feature type="domain" description="Pyruvate kinase barrel" evidence="14">
    <location>
        <begin position="2"/>
        <end position="63"/>
    </location>
</feature>
<keyword evidence="6" id="KW-0479">Metal-binding</keyword>
<reference evidence="16" key="1">
    <citation type="submission" date="2017-09" db="EMBL/GenBank/DDBJ databases">
        <title>Depth-based differentiation of microbial function through sediment-hosted aquifers and enrichment of novel symbionts in the deep terrestrial subsurface.</title>
        <authorList>
            <person name="Probst A.J."/>
            <person name="Ladd B."/>
            <person name="Jarett J.K."/>
            <person name="Geller-Mcgrath D.E."/>
            <person name="Sieber C.M.K."/>
            <person name="Emerson J.B."/>
            <person name="Anantharaman K."/>
            <person name="Thomas B.C."/>
            <person name="Malmstrom R."/>
            <person name="Stieglmeier M."/>
            <person name="Klingl A."/>
            <person name="Woyke T."/>
            <person name="Ryan C.M."/>
            <person name="Banfield J.F."/>
        </authorList>
    </citation>
    <scope>NUCLEOTIDE SEQUENCE [LARGE SCALE GENOMIC DNA]</scope>
</reference>
<dbReference type="GO" id="GO:0005524">
    <property type="term" value="F:ATP binding"/>
    <property type="evidence" value="ECO:0007669"/>
    <property type="project" value="UniProtKB-KW"/>
</dbReference>
<dbReference type="InterPro" id="IPR040442">
    <property type="entry name" value="Pyrv_kinase-like_dom_sf"/>
</dbReference>
<protein>
    <recommendedName>
        <fullName evidence="4 13">Pyruvate kinase</fullName>
        <ecNumber evidence="4 13">2.7.1.40</ecNumber>
    </recommendedName>
</protein>
<dbReference type="EMBL" id="PEZI01000011">
    <property type="protein sequence ID" value="PIS14846.1"/>
    <property type="molecule type" value="Genomic_DNA"/>
</dbReference>
<comment type="cofactor">
    <cofactor evidence="1">
        <name>K(+)</name>
        <dbReference type="ChEBI" id="CHEBI:29103"/>
    </cofactor>
</comment>
<dbReference type="AlphaFoldDB" id="A0A2H0WQB5"/>
<dbReference type="InterPro" id="IPR015793">
    <property type="entry name" value="Pyrv_Knase_brl"/>
</dbReference>
<evidence type="ECO:0000256" key="7">
    <source>
        <dbReference type="ARBA" id="ARBA00022741"/>
    </source>
</evidence>
<evidence type="ECO:0000256" key="12">
    <source>
        <dbReference type="ARBA" id="ARBA00023317"/>
    </source>
</evidence>
<dbReference type="SUPFAM" id="SSF51621">
    <property type="entry name" value="Phosphoenolpyruvate/pyruvate domain"/>
    <property type="match status" value="1"/>
</dbReference>
<keyword evidence="5 13" id="KW-0808">Transferase</keyword>
<evidence type="ECO:0000256" key="2">
    <source>
        <dbReference type="ARBA" id="ARBA00004997"/>
    </source>
</evidence>
<dbReference type="GO" id="GO:0016301">
    <property type="term" value="F:kinase activity"/>
    <property type="evidence" value="ECO:0007669"/>
    <property type="project" value="UniProtKB-KW"/>
</dbReference>
<dbReference type="Pfam" id="PF00224">
    <property type="entry name" value="PK"/>
    <property type="match status" value="2"/>
</dbReference>
<keyword evidence="10 13" id="KW-0460">Magnesium</keyword>
<evidence type="ECO:0000256" key="10">
    <source>
        <dbReference type="ARBA" id="ARBA00022842"/>
    </source>
</evidence>
<keyword evidence="9" id="KW-0067">ATP-binding</keyword>
<evidence type="ECO:0000313" key="16">
    <source>
        <dbReference type="Proteomes" id="UP000230775"/>
    </source>
</evidence>
<dbReference type="GO" id="GO:0004743">
    <property type="term" value="F:pyruvate kinase activity"/>
    <property type="evidence" value="ECO:0007669"/>
    <property type="project" value="UniProtKB-EC"/>
</dbReference>
<evidence type="ECO:0000256" key="8">
    <source>
        <dbReference type="ARBA" id="ARBA00022777"/>
    </source>
</evidence>
<dbReference type="EC" id="2.7.1.40" evidence="4 13"/>
<gene>
    <name evidence="15" type="ORF">COT64_00535</name>
</gene>
<dbReference type="InterPro" id="IPR018209">
    <property type="entry name" value="Pyrv_Knase_AS"/>
</dbReference>
<dbReference type="PRINTS" id="PR01050">
    <property type="entry name" value="PYRUVTKNASE"/>
</dbReference>
<keyword evidence="12" id="KW-0670">Pyruvate</keyword>
<evidence type="ECO:0000259" key="14">
    <source>
        <dbReference type="Pfam" id="PF00224"/>
    </source>
</evidence>
<evidence type="ECO:0000313" key="15">
    <source>
        <dbReference type="EMBL" id="PIS14846.1"/>
    </source>
</evidence>
<comment type="similarity">
    <text evidence="3 13">Belongs to the pyruvate kinase family.</text>
</comment>
<dbReference type="GO" id="GO:0000287">
    <property type="term" value="F:magnesium ion binding"/>
    <property type="evidence" value="ECO:0007669"/>
    <property type="project" value="InterPro"/>
</dbReference>
<comment type="pathway">
    <text evidence="2 13">Carbohydrate degradation; glycolysis; pyruvate from D-glyceraldehyde 3-phosphate: step 5/5.</text>
</comment>
<accession>A0A2H0WQB5</accession>
<evidence type="ECO:0000256" key="13">
    <source>
        <dbReference type="RuleBase" id="RU000504"/>
    </source>
</evidence>
<keyword evidence="7" id="KW-0547">Nucleotide-binding</keyword>
<keyword evidence="8 13" id="KW-0418">Kinase</keyword>
<comment type="caution">
    <text evidence="15">The sequence shown here is derived from an EMBL/GenBank/DDBJ whole genome shotgun (WGS) entry which is preliminary data.</text>
</comment>
<dbReference type="PROSITE" id="PS00110">
    <property type="entry name" value="PYRUVATE_KINASE"/>
    <property type="match status" value="1"/>
</dbReference>
<evidence type="ECO:0000256" key="5">
    <source>
        <dbReference type="ARBA" id="ARBA00022679"/>
    </source>
</evidence>
<dbReference type="InterPro" id="IPR015813">
    <property type="entry name" value="Pyrv/PenolPyrv_kinase-like_dom"/>
</dbReference>
<evidence type="ECO:0000256" key="9">
    <source>
        <dbReference type="ARBA" id="ARBA00022840"/>
    </source>
</evidence>
<evidence type="ECO:0000256" key="1">
    <source>
        <dbReference type="ARBA" id="ARBA00001958"/>
    </source>
</evidence>
<keyword evidence="11 13" id="KW-0324">Glycolysis</keyword>
<dbReference type="UniPathway" id="UPA00109">
    <property type="reaction ID" value="UER00188"/>
</dbReference>
<dbReference type="GO" id="GO:0030955">
    <property type="term" value="F:potassium ion binding"/>
    <property type="evidence" value="ECO:0007669"/>
    <property type="project" value="InterPro"/>
</dbReference>